<dbReference type="InterPro" id="IPR011009">
    <property type="entry name" value="Kinase-like_dom_sf"/>
</dbReference>
<comment type="subcellular location">
    <subcellularLocation>
        <location evidence="1">Membrane</location>
    </subcellularLocation>
</comment>
<evidence type="ECO:0000259" key="14">
    <source>
        <dbReference type="PROSITE" id="PS50011"/>
    </source>
</evidence>
<dbReference type="EMBL" id="LXQA010036547">
    <property type="protein sequence ID" value="MCH98040.1"/>
    <property type="molecule type" value="Genomic_DNA"/>
</dbReference>
<reference evidence="15 16" key="1">
    <citation type="journal article" date="2018" name="Front. Plant Sci.">
        <title>Red Clover (Trifolium pratense) and Zigzag Clover (T. medium) - A Picture of Genomic Similarities and Differences.</title>
        <authorList>
            <person name="Dluhosova J."/>
            <person name="Istvanek J."/>
            <person name="Nedelnik J."/>
            <person name="Repkova J."/>
        </authorList>
    </citation>
    <scope>NUCLEOTIDE SEQUENCE [LARGE SCALE GENOMIC DNA]</scope>
    <source>
        <strain evidence="16">cv. 10/8</strain>
        <tissue evidence="15">Leaf</tissue>
    </source>
</reference>
<dbReference type="InterPro" id="IPR008271">
    <property type="entry name" value="Ser/Thr_kinase_AS"/>
</dbReference>
<keyword evidence="4" id="KW-0808">Transferase</keyword>
<keyword evidence="3" id="KW-0433">Leucine-rich repeat</keyword>
<evidence type="ECO:0000256" key="11">
    <source>
        <dbReference type="ARBA" id="ARBA00023136"/>
    </source>
</evidence>
<dbReference type="GO" id="GO:0016020">
    <property type="term" value="C:membrane"/>
    <property type="evidence" value="ECO:0007669"/>
    <property type="project" value="UniProtKB-SubCell"/>
</dbReference>
<protein>
    <submittedName>
        <fullName evidence="15">LRR receptor-like kinase</fullName>
    </submittedName>
</protein>
<feature type="binding site" evidence="12">
    <location>
        <position position="44"/>
    </location>
    <ligand>
        <name>ATP</name>
        <dbReference type="ChEBI" id="CHEBI:30616"/>
    </ligand>
</feature>
<dbReference type="InterPro" id="IPR017441">
    <property type="entry name" value="Protein_kinase_ATP_BS"/>
</dbReference>
<evidence type="ECO:0000256" key="3">
    <source>
        <dbReference type="ARBA" id="ARBA00022614"/>
    </source>
</evidence>
<dbReference type="PROSITE" id="PS00107">
    <property type="entry name" value="PROTEIN_KINASE_ATP"/>
    <property type="match status" value="1"/>
</dbReference>
<evidence type="ECO:0000256" key="8">
    <source>
        <dbReference type="ARBA" id="ARBA00022777"/>
    </source>
</evidence>
<dbReference type="PANTHER" id="PTHR27008">
    <property type="entry name" value="OS04G0122200 PROTEIN"/>
    <property type="match status" value="1"/>
</dbReference>
<organism evidence="15 16">
    <name type="scientific">Trifolium medium</name>
    <dbReference type="NCBI Taxonomy" id="97028"/>
    <lineage>
        <taxon>Eukaryota</taxon>
        <taxon>Viridiplantae</taxon>
        <taxon>Streptophyta</taxon>
        <taxon>Embryophyta</taxon>
        <taxon>Tracheophyta</taxon>
        <taxon>Spermatophyta</taxon>
        <taxon>Magnoliopsida</taxon>
        <taxon>eudicotyledons</taxon>
        <taxon>Gunneridae</taxon>
        <taxon>Pentapetalae</taxon>
        <taxon>rosids</taxon>
        <taxon>fabids</taxon>
        <taxon>Fabales</taxon>
        <taxon>Fabaceae</taxon>
        <taxon>Papilionoideae</taxon>
        <taxon>50 kb inversion clade</taxon>
        <taxon>NPAAA clade</taxon>
        <taxon>Hologalegina</taxon>
        <taxon>IRL clade</taxon>
        <taxon>Trifolieae</taxon>
        <taxon>Trifolium</taxon>
    </lineage>
</organism>
<keyword evidence="6" id="KW-0677">Repeat</keyword>
<dbReference type="Gene3D" id="1.10.510.10">
    <property type="entry name" value="Transferase(Phosphotransferase) domain 1"/>
    <property type="match status" value="1"/>
</dbReference>
<evidence type="ECO:0000256" key="5">
    <source>
        <dbReference type="ARBA" id="ARBA00022692"/>
    </source>
</evidence>
<evidence type="ECO:0000256" key="2">
    <source>
        <dbReference type="ARBA" id="ARBA00022527"/>
    </source>
</evidence>
<dbReference type="InterPro" id="IPR001245">
    <property type="entry name" value="Ser-Thr/Tyr_kinase_cat_dom"/>
</dbReference>
<keyword evidence="5" id="KW-0812">Transmembrane</keyword>
<evidence type="ECO:0000256" key="6">
    <source>
        <dbReference type="ARBA" id="ARBA00022737"/>
    </source>
</evidence>
<keyword evidence="11" id="KW-0472">Membrane</keyword>
<accession>A0A392NDY9</accession>
<keyword evidence="10" id="KW-1133">Transmembrane helix</keyword>
<keyword evidence="9 12" id="KW-0067">ATP-binding</keyword>
<dbReference type="InterPro" id="IPR051809">
    <property type="entry name" value="Plant_receptor-like_S/T_kinase"/>
</dbReference>
<proteinExistence type="inferred from homology"/>
<evidence type="ECO:0000313" key="16">
    <source>
        <dbReference type="Proteomes" id="UP000265520"/>
    </source>
</evidence>
<dbReference type="SMART" id="SM00220">
    <property type="entry name" value="S_TKc"/>
    <property type="match status" value="1"/>
</dbReference>
<evidence type="ECO:0000256" key="1">
    <source>
        <dbReference type="ARBA" id="ARBA00004370"/>
    </source>
</evidence>
<dbReference type="PROSITE" id="PS50011">
    <property type="entry name" value="PROTEIN_KINASE_DOM"/>
    <property type="match status" value="1"/>
</dbReference>
<keyword evidence="2 13" id="KW-0723">Serine/threonine-protein kinase</keyword>
<feature type="domain" description="Protein kinase" evidence="14">
    <location>
        <begin position="15"/>
        <end position="182"/>
    </location>
</feature>
<keyword evidence="15" id="KW-0675">Receptor</keyword>
<dbReference type="SUPFAM" id="SSF56112">
    <property type="entry name" value="Protein kinase-like (PK-like)"/>
    <property type="match status" value="1"/>
</dbReference>
<evidence type="ECO:0000256" key="12">
    <source>
        <dbReference type="PROSITE-ProRule" id="PRU10141"/>
    </source>
</evidence>
<dbReference type="PROSITE" id="PS00108">
    <property type="entry name" value="PROTEIN_KINASE_ST"/>
    <property type="match status" value="1"/>
</dbReference>
<evidence type="ECO:0000256" key="4">
    <source>
        <dbReference type="ARBA" id="ARBA00022679"/>
    </source>
</evidence>
<dbReference type="Pfam" id="PF07714">
    <property type="entry name" value="PK_Tyr_Ser-Thr"/>
    <property type="match status" value="1"/>
</dbReference>
<gene>
    <name evidence="15" type="ORF">A2U01_0019039</name>
</gene>
<evidence type="ECO:0000313" key="15">
    <source>
        <dbReference type="EMBL" id="MCH98040.1"/>
    </source>
</evidence>
<dbReference type="InterPro" id="IPR000719">
    <property type="entry name" value="Prot_kinase_dom"/>
</dbReference>
<evidence type="ECO:0000256" key="10">
    <source>
        <dbReference type="ARBA" id="ARBA00022989"/>
    </source>
</evidence>
<keyword evidence="16" id="KW-1185">Reference proteome</keyword>
<feature type="non-terminal residue" evidence="15">
    <location>
        <position position="182"/>
    </location>
</feature>
<keyword evidence="7 12" id="KW-0547">Nucleotide-binding</keyword>
<dbReference type="GO" id="GO:0005524">
    <property type="term" value="F:ATP binding"/>
    <property type="evidence" value="ECO:0007669"/>
    <property type="project" value="UniProtKB-UniRule"/>
</dbReference>
<sequence>MEVTYQDLHEATNGFSSSNLVGAGSFGSVFKGSLHKFEGPIVVKVLKLETRGALKSFMDECKVLEKMKHQNLLKLLTFCSSVDYNGEVFKAIVFEFMPMGSLESLLHNNEHLEPRNLNINLRQRLSIALDVAQALDYLHHNSHQVVVHCDIKPSNVLLDDDIVAYLGDFGLARFLHGATGSS</sequence>
<dbReference type="AlphaFoldDB" id="A0A392NDY9"/>
<evidence type="ECO:0000256" key="7">
    <source>
        <dbReference type="ARBA" id="ARBA00022741"/>
    </source>
</evidence>
<dbReference type="FunFam" id="3.30.200.20:FF:000432">
    <property type="entry name" value="LRR receptor-like serine/threonine-protein kinase EFR"/>
    <property type="match status" value="1"/>
</dbReference>
<keyword evidence="8 15" id="KW-0418">Kinase</keyword>
<comment type="similarity">
    <text evidence="13">Belongs to the protein kinase superfamily.</text>
</comment>
<dbReference type="Proteomes" id="UP000265520">
    <property type="component" value="Unassembled WGS sequence"/>
</dbReference>
<name>A0A392NDY9_9FABA</name>
<dbReference type="Gene3D" id="3.30.200.20">
    <property type="entry name" value="Phosphorylase Kinase, domain 1"/>
    <property type="match status" value="1"/>
</dbReference>
<dbReference type="GO" id="GO:0004674">
    <property type="term" value="F:protein serine/threonine kinase activity"/>
    <property type="evidence" value="ECO:0007669"/>
    <property type="project" value="UniProtKB-KW"/>
</dbReference>
<evidence type="ECO:0000256" key="13">
    <source>
        <dbReference type="RuleBase" id="RU000304"/>
    </source>
</evidence>
<evidence type="ECO:0000256" key="9">
    <source>
        <dbReference type="ARBA" id="ARBA00022840"/>
    </source>
</evidence>
<comment type="caution">
    <text evidence="15">The sequence shown here is derived from an EMBL/GenBank/DDBJ whole genome shotgun (WGS) entry which is preliminary data.</text>
</comment>
<dbReference type="PANTHER" id="PTHR27008:SF596">
    <property type="entry name" value="OS02G0215500 PROTEIN"/>
    <property type="match status" value="1"/>
</dbReference>